<reference evidence="2 3" key="1">
    <citation type="submission" date="2018-11" db="EMBL/GenBank/DDBJ databases">
        <authorList>
            <consortium name="Pathogen Informatics"/>
        </authorList>
    </citation>
    <scope>NUCLEOTIDE SEQUENCE [LARGE SCALE GENOMIC DNA]</scope>
</reference>
<sequence length="70" mass="7427">MWSSLWLCILSALACEVQGGDVTGREAPGTHATTPAPKPTVNRTTVKNAADFLPFELNGDVNLMADLALE</sequence>
<keyword evidence="3" id="KW-1185">Reference proteome</keyword>
<feature type="signal peptide" evidence="1">
    <location>
        <begin position="1"/>
        <end position="19"/>
    </location>
</feature>
<gene>
    <name evidence="2" type="ORF">CGOC_LOCUS2629</name>
</gene>
<keyword evidence="1" id="KW-0732">Signal</keyword>
<proteinExistence type="predicted"/>
<dbReference type="AlphaFoldDB" id="A0A3P6SCE4"/>
<feature type="chain" id="PRO_5018162874" evidence="1">
    <location>
        <begin position="20"/>
        <end position="70"/>
    </location>
</feature>
<protein>
    <submittedName>
        <fullName evidence="2">Uncharacterized protein</fullName>
    </submittedName>
</protein>
<dbReference type="Proteomes" id="UP000271889">
    <property type="component" value="Unassembled WGS sequence"/>
</dbReference>
<organism evidence="2 3">
    <name type="scientific">Cylicostephanus goldi</name>
    <name type="common">Nematode worm</name>
    <dbReference type="NCBI Taxonomy" id="71465"/>
    <lineage>
        <taxon>Eukaryota</taxon>
        <taxon>Metazoa</taxon>
        <taxon>Ecdysozoa</taxon>
        <taxon>Nematoda</taxon>
        <taxon>Chromadorea</taxon>
        <taxon>Rhabditida</taxon>
        <taxon>Rhabditina</taxon>
        <taxon>Rhabditomorpha</taxon>
        <taxon>Strongyloidea</taxon>
        <taxon>Strongylidae</taxon>
        <taxon>Cylicostephanus</taxon>
    </lineage>
</organism>
<accession>A0A3P6SCE4</accession>
<name>A0A3P6SCE4_CYLGO</name>
<dbReference type="EMBL" id="UYRV01006031">
    <property type="protein sequence ID" value="VDK53264.1"/>
    <property type="molecule type" value="Genomic_DNA"/>
</dbReference>
<evidence type="ECO:0000313" key="3">
    <source>
        <dbReference type="Proteomes" id="UP000271889"/>
    </source>
</evidence>
<evidence type="ECO:0000313" key="2">
    <source>
        <dbReference type="EMBL" id="VDK53264.1"/>
    </source>
</evidence>
<evidence type="ECO:0000256" key="1">
    <source>
        <dbReference type="SAM" id="SignalP"/>
    </source>
</evidence>